<name>A0AB32W3L8_THECC</name>
<keyword evidence="4" id="KW-0460">Magnesium</keyword>
<dbReference type="PANTHER" id="PTHR31009">
    <property type="entry name" value="S-ADENOSYL-L-METHIONINE:CARBOXYL METHYLTRANSFERASE FAMILY PROTEIN"/>
    <property type="match status" value="1"/>
</dbReference>
<dbReference type="GeneID" id="18610885"/>
<evidence type="ECO:0000256" key="4">
    <source>
        <dbReference type="ARBA" id="ARBA00022842"/>
    </source>
</evidence>
<dbReference type="SUPFAM" id="SSF53335">
    <property type="entry name" value="S-adenosyl-L-methionine-dependent methyltransferases"/>
    <property type="match status" value="1"/>
</dbReference>
<evidence type="ECO:0000256" key="1">
    <source>
        <dbReference type="ARBA" id="ARBA00022603"/>
    </source>
</evidence>
<dbReference type="GO" id="GO:0008168">
    <property type="term" value="F:methyltransferase activity"/>
    <property type="evidence" value="ECO:0007669"/>
    <property type="project" value="UniProtKB-KW"/>
</dbReference>
<sequence length="403" mass="45000">MAGKGCAGALTLPFTLWRGPCGHSCGQDLKAPIAIRIQGALTNFMVARPSQKAGLRAAFEWRKWSEIVLPTARPILEDTIKDMFSNVSSTDCIKVADLGCSSGPNTFMAISIVVDTFHEMCQQAQLKTSPEFQVFLNDLPENDFNNVFRSVASFTDRIKKGKGDKCGLCFVAGVPGSFYGRLFPNRSLHLVHSSYSVNWLSKVPDGIGNNKGSVYMAESSPPNVFKAHSRQFKEDFSTFLKLQSQEMIPGGRMVLTFNGRTNLYPSKQDDDWKLQLAKSLYDLVVEGIVKEADADSFNIPMYAPYKGELCEIIQKENSFDLDKLEVVQINWGPRDVLTNEDFEFDKYQRGQKTANSVRAITEPMLASHFGEDILDKLFTGLAKYEAERLGYKLTSIVVSMKKK</sequence>
<dbReference type="Gene3D" id="3.40.50.150">
    <property type="entry name" value="Vaccinia Virus protein VP39"/>
    <property type="match status" value="1"/>
</dbReference>
<evidence type="ECO:0000256" key="2">
    <source>
        <dbReference type="ARBA" id="ARBA00022679"/>
    </source>
</evidence>
<dbReference type="Pfam" id="PF03492">
    <property type="entry name" value="Methyltransf_7"/>
    <property type="match status" value="1"/>
</dbReference>
<organism evidence="5 6">
    <name type="scientific">Theobroma cacao</name>
    <name type="common">Cacao</name>
    <name type="synonym">Cocoa</name>
    <dbReference type="NCBI Taxonomy" id="3641"/>
    <lineage>
        <taxon>Eukaryota</taxon>
        <taxon>Viridiplantae</taxon>
        <taxon>Streptophyta</taxon>
        <taxon>Embryophyta</taxon>
        <taxon>Tracheophyta</taxon>
        <taxon>Spermatophyta</taxon>
        <taxon>Magnoliopsida</taxon>
        <taxon>eudicotyledons</taxon>
        <taxon>Gunneridae</taxon>
        <taxon>Pentapetalae</taxon>
        <taxon>rosids</taxon>
        <taxon>malvids</taxon>
        <taxon>Malvales</taxon>
        <taxon>Malvaceae</taxon>
        <taxon>Byttnerioideae</taxon>
        <taxon>Theobroma</taxon>
    </lineage>
</organism>
<dbReference type="InterPro" id="IPR029063">
    <property type="entry name" value="SAM-dependent_MTases_sf"/>
</dbReference>
<dbReference type="Proteomes" id="UP000694886">
    <property type="component" value="Chromosome 1"/>
</dbReference>
<evidence type="ECO:0000313" key="5">
    <source>
        <dbReference type="Proteomes" id="UP000694886"/>
    </source>
</evidence>
<dbReference type="AlphaFoldDB" id="A0AB32W3L8"/>
<accession>A0AB32W3L8</accession>
<dbReference type="InterPro" id="IPR005299">
    <property type="entry name" value="MeTrfase_7"/>
</dbReference>
<evidence type="ECO:0000256" key="3">
    <source>
        <dbReference type="ARBA" id="ARBA00022723"/>
    </source>
</evidence>
<keyword evidence="1 6" id="KW-0489">Methyltransferase</keyword>
<reference evidence="6" key="2">
    <citation type="submission" date="2025-08" db="UniProtKB">
        <authorList>
            <consortium name="RefSeq"/>
        </authorList>
    </citation>
    <scope>IDENTIFICATION</scope>
</reference>
<proteinExistence type="predicted"/>
<dbReference type="InterPro" id="IPR042086">
    <property type="entry name" value="MeTrfase_capping"/>
</dbReference>
<dbReference type="Gene3D" id="1.10.1200.270">
    <property type="entry name" value="Methyltransferase, alpha-helical capping domain"/>
    <property type="match status" value="1"/>
</dbReference>
<protein>
    <submittedName>
        <fullName evidence="6">Benzoate carboxyl methyltransferase</fullName>
    </submittedName>
</protein>
<keyword evidence="2" id="KW-0808">Transferase</keyword>
<dbReference type="GO" id="GO:0046872">
    <property type="term" value="F:metal ion binding"/>
    <property type="evidence" value="ECO:0007669"/>
    <property type="project" value="UniProtKB-KW"/>
</dbReference>
<keyword evidence="3" id="KW-0479">Metal-binding</keyword>
<dbReference type="RefSeq" id="XP_017972165.1">
    <property type="nucleotide sequence ID" value="XM_018116676.1"/>
</dbReference>
<reference evidence="5" key="1">
    <citation type="journal article" date="1997" name="Nucleic Acids Res.">
        <title>tRNAscan-SE: a program for improved detection of transfer RNA genes in genomic sequence.</title>
        <authorList>
            <person name="Lowe T.M."/>
            <person name="Eddy S.R."/>
        </authorList>
    </citation>
    <scope>NUCLEOTIDE SEQUENCE [LARGE SCALE GENOMIC DNA]</scope>
    <source>
        <strain evidence="5">r\B97-61/B2</strain>
    </source>
</reference>
<dbReference type="Gramene" id="Tc01v2_t002630.1">
    <property type="protein sequence ID" value="Tc01v2_p002630.1"/>
    <property type="gene ID" value="Tc01v2_g002630"/>
</dbReference>
<evidence type="ECO:0000313" key="6">
    <source>
        <dbReference type="RefSeq" id="XP_017972165.1"/>
    </source>
</evidence>
<dbReference type="KEGG" id="tcc:18610885"/>
<gene>
    <name evidence="6" type="primary">LOC18610885</name>
</gene>
<dbReference type="GO" id="GO:0032259">
    <property type="term" value="P:methylation"/>
    <property type="evidence" value="ECO:0007669"/>
    <property type="project" value="UniProtKB-KW"/>
</dbReference>